<comment type="caution">
    <text evidence="2">The sequence shown here is derived from an EMBL/GenBank/DDBJ whole genome shotgun (WGS) entry which is preliminary data.</text>
</comment>
<keyword evidence="1" id="KW-0472">Membrane</keyword>
<evidence type="ECO:0000313" key="3">
    <source>
        <dbReference type="Proteomes" id="UP000216947"/>
    </source>
</evidence>
<proteinExistence type="predicted"/>
<sequence length="43" mass="4783">MAGPRHRWARRMGWLLLLWAAGVAAVFLLAQVLKGVMRFSGMG</sequence>
<evidence type="ECO:0000313" key="2">
    <source>
        <dbReference type="EMBL" id="OZI18190.1"/>
    </source>
</evidence>
<feature type="transmembrane region" description="Helical" evidence="1">
    <location>
        <begin position="12"/>
        <end position="33"/>
    </location>
</feature>
<evidence type="ECO:0000256" key="1">
    <source>
        <dbReference type="SAM" id="Phobius"/>
    </source>
</evidence>
<keyword evidence="1" id="KW-0812">Transmembrane</keyword>
<name>A0A261R0P2_9BORD</name>
<dbReference type="RefSeq" id="WP_081745634.1">
    <property type="nucleotide sequence ID" value="NZ_NEVI01000017.1"/>
</dbReference>
<dbReference type="Proteomes" id="UP000216947">
    <property type="component" value="Unassembled WGS sequence"/>
</dbReference>
<keyword evidence="3" id="KW-1185">Reference proteome</keyword>
<dbReference type="AlphaFoldDB" id="A0A261R0P2"/>
<keyword evidence="1" id="KW-1133">Transmembrane helix</keyword>
<protein>
    <recommendedName>
        <fullName evidence="4">DUF2474 domain-containing protein</fullName>
    </recommendedName>
</protein>
<dbReference type="InterPro" id="IPR018895">
    <property type="entry name" value="DUF2474"/>
</dbReference>
<organism evidence="2 3">
    <name type="scientific">Bordetella genomosp. 7</name>
    <dbReference type="NCBI Taxonomy" id="1416805"/>
    <lineage>
        <taxon>Bacteria</taxon>
        <taxon>Pseudomonadati</taxon>
        <taxon>Pseudomonadota</taxon>
        <taxon>Betaproteobacteria</taxon>
        <taxon>Burkholderiales</taxon>
        <taxon>Alcaligenaceae</taxon>
        <taxon>Bordetella</taxon>
    </lineage>
</organism>
<gene>
    <name evidence="2" type="ORF">CAL19_14155</name>
</gene>
<accession>A0A261R0P2</accession>
<evidence type="ECO:0008006" key="4">
    <source>
        <dbReference type="Google" id="ProtNLM"/>
    </source>
</evidence>
<dbReference type="EMBL" id="NEVK01000006">
    <property type="protein sequence ID" value="OZI18190.1"/>
    <property type="molecule type" value="Genomic_DNA"/>
</dbReference>
<dbReference type="Pfam" id="PF10617">
    <property type="entry name" value="DUF2474"/>
    <property type="match status" value="1"/>
</dbReference>
<reference evidence="3" key="1">
    <citation type="submission" date="2017-05" db="EMBL/GenBank/DDBJ databases">
        <title>Complete and WGS of Bordetella genogroups.</title>
        <authorList>
            <person name="Spilker T."/>
            <person name="Lipuma J."/>
        </authorList>
    </citation>
    <scope>NUCLEOTIDE SEQUENCE [LARGE SCALE GENOMIC DNA]</scope>
    <source>
        <strain evidence="3">AU18089</strain>
    </source>
</reference>